<dbReference type="SUPFAM" id="SSF81345">
    <property type="entry name" value="ABC transporter involved in vitamin B12 uptake, BtuC"/>
    <property type="match status" value="1"/>
</dbReference>
<evidence type="ECO:0000256" key="4">
    <source>
        <dbReference type="ARBA" id="ARBA00022475"/>
    </source>
</evidence>
<protein>
    <submittedName>
        <fullName evidence="9">Iron chelate uptake ABC transporter family permease subunit</fullName>
    </submittedName>
</protein>
<dbReference type="PANTHER" id="PTHR30472:SF25">
    <property type="entry name" value="ABC TRANSPORTER PERMEASE PROTEIN MJ0876-RELATED"/>
    <property type="match status" value="1"/>
</dbReference>
<dbReference type="EMBL" id="JACCKS010000014">
    <property type="protein sequence ID" value="NZA38956.1"/>
    <property type="molecule type" value="Genomic_DNA"/>
</dbReference>
<proteinExistence type="inferred from homology"/>
<dbReference type="Pfam" id="PF01032">
    <property type="entry name" value="FecCD"/>
    <property type="match status" value="1"/>
</dbReference>
<dbReference type="GO" id="GO:0033214">
    <property type="term" value="P:siderophore-iron import into cell"/>
    <property type="evidence" value="ECO:0007669"/>
    <property type="project" value="TreeGrafter"/>
</dbReference>
<dbReference type="AlphaFoldDB" id="A0A853JN62"/>
<evidence type="ECO:0000256" key="6">
    <source>
        <dbReference type="ARBA" id="ARBA00022989"/>
    </source>
</evidence>
<dbReference type="Proteomes" id="UP000586254">
    <property type="component" value="Unassembled WGS sequence"/>
</dbReference>
<feature type="transmembrane region" description="Helical" evidence="8">
    <location>
        <begin position="9"/>
        <end position="31"/>
    </location>
</feature>
<evidence type="ECO:0000313" key="10">
    <source>
        <dbReference type="Proteomes" id="UP000586254"/>
    </source>
</evidence>
<evidence type="ECO:0000313" key="9">
    <source>
        <dbReference type="EMBL" id="NZA38956.1"/>
    </source>
</evidence>
<dbReference type="GO" id="GO:0005886">
    <property type="term" value="C:plasma membrane"/>
    <property type="evidence" value="ECO:0007669"/>
    <property type="project" value="UniProtKB-SubCell"/>
</dbReference>
<organism evidence="9 10">
    <name type="scientific">Eubacterium callanderi</name>
    <dbReference type="NCBI Taxonomy" id="53442"/>
    <lineage>
        <taxon>Bacteria</taxon>
        <taxon>Bacillati</taxon>
        <taxon>Bacillota</taxon>
        <taxon>Clostridia</taxon>
        <taxon>Eubacteriales</taxon>
        <taxon>Eubacteriaceae</taxon>
        <taxon>Eubacterium</taxon>
    </lineage>
</organism>
<dbReference type="GO" id="GO:0022857">
    <property type="term" value="F:transmembrane transporter activity"/>
    <property type="evidence" value="ECO:0007669"/>
    <property type="project" value="InterPro"/>
</dbReference>
<feature type="transmembrane region" description="Helical" evidence="8">
    <location>
        <begin position="37"/>
        <end position="55"/>
    </location>
</feature>
<name>A0A853JN62_9FIRM</name>
<evidence type="ECO:0000256" key="1">
    <source>
        <dbReference type="ARBA" id="ARBA00004651"/>
    </source>
</evidence>
<dbReference type="PANTHER" id="PTHR30472">
    <property type="entry name" value="FERRIC ENTEROBACTIN TRANSPORT SYSTEM PERMEASE PROTEIN"/>
    <property type="match status" value="1"/>
</dbReference>
<gene>
    <name evidence="9" type="ORF">H0N91_12665</name>
</gene>
<keyword evidence="7 8" id="KW-0472">Membrane</keyword>
<evidence type="ECO:0000256" key="8">
    <source>
        <dbReference type="SAM" id="Phobius"/>
    </source>
</evidence>
<evidence type="ECO:0000256" key="7">
    <source>
        <dbReference type="ARBA" id="ARBA00023136"/>
    </source>
</evidence>
<comment type="similarity">
    <text evidence="2">Belongs to the binding-protein-dependent transport system permease family. FecCD subfamily.</text>
</comment>
<evidence type="ECO:0000256" key="2">
    <source>
        <dbReference type="ARBA" id="ARBA00007935"/>
    </source>
</evidence>
<keyword evidence="3" id="KW-0813">Transport</keyword>
<comment type="subcellular location">
    <subcellularLocation>
        <location evidence="1">Cell membrane</location>
        <topology evidence="1">Multi-pass membrane protein</topology>
    </subcellularLocation>
</comment>
<evidence type="ECO:0000256" key="3">
    <source>
        <dbReference type="ARBA" id="ARBA00022448"/>
    </source>
</evidence>
<keyword evidence="6 8" id="KW-1133">Transmembrane helix</keyword>
<comment type="caution">
    <text evidence="9">The sequence shown here is derived from an EMBL/GenBank/DDBJ whole genome shotgun (WGS) entry which is preliminary data.</text>
</comment>
<dbReference type="RefSeq" id="WP_180493642.1">
    <property type="nucleotide sequence ID" value="NZ_JACCKS010000014.1"/>
</dbReference>
<keyword evidence="5 8" id="KW-0812">Transmembrane</keyword>
<reference evidence="9 10" key="1">
    <citation type="submission" date="2020-07" db="EMBL/GenBank/DDBJ databases">
        <title>Organ Donor 1.</title>
        <authorList>
            <person name="Marsh A.J."/>
            <person name="Azcarate-Peril M.A."/>
        </authorList>
    </citation>
    <scope>NUCLEOTIDE SEQUENCE [LARGE SCALE GENOMIC DNA]</scope>
    <source>
        <strain evidence="9 10">AMC0717</strain>
    </source>
</reference>
<keyword evidence="4" id="KW-1003">Cell membrane</keyword>
<sequence>MLTGPKHHILVPFSLVLGGTFLILCDTLARTVSSQEIPVGIITAAFGGPFFIYLLRKSKKGSA</sequence>
<accession>A0A853JN62</accession>
<dbReference type="Gene3D" id="1.10.3470.10">
    <property type="entry name" value="ABC transporter involved in vitamin B12 uptake, BtuC"/>
    <property type="match status" value="1"/>
</dbReference>
<dbReference type="InterPro" id="IPR000522">
    <property type="entry name" value="ABC_transptr_permease_BtuC"/>
</dbReference>
<dbReference type="InterPro" id="IPR037294">
    <property type="entry name" value="ABC_BtuC-like"/>
</dbReference>
<evidence type="ECO:0000256" key="5">
    <source>
        <dbReference type="ARBA" id="ARBA00022692"/>
    </source>
</evidence>